<gene>
    <name evidence="2" type="ORF">B1B05_15955</name>
    <name evidence="3" type="ORF">SAMN05443094_10920</name>
</gene>
<evidence type="ECO:0000259" key="1">
    <source>
        <dbReference type="Pfam" id="PF08241"/>
    </source>
</evidence>
<dbReference type="Pfam" id="PF08241">
    <property type="entry name" value="Methyltransf_11"/>
    <property type="match status" value="1"/>
</dbReference>
<feature type="domain" description="Methyltransferase type 11" evidence="1">
    <location>
        <begin position="51"/>
        <end position="146"/>
    </location>
</feature>
<evidence type="ECO:0000313" key="3">
    <source>
        <dbReference type="EMBL" id="SIR48502.1"/>
    </source>
</evidence>
<dbReference type="AlphaFoldDB" id="A0A1N7BB39"/>
<dbReference type="GO" id="GO:0008757">
    <property type="term" value="F:S-adenosylmethionine-dependent methyltransferase activity"/>
    <property type="evidence" value="ECO:0007669"/>
    <property type="project" value="InterPro"/>
</dbReference>
<dbReference type="Proteomes" id="UP000215545">
    <property type="component" value="Unassembled WGS sequence"/>
</dbReference>
<proteinExistence type="predicted"/>
<reference evidence="2" key="3">
    <citation type="submission" date="2017-03" db="EMBL/GenBank/DDBJ databases">
        <authorList>
            <person name="Dastager S.G."/>
            <person name="Neurgaonkar P.S."/>
            <person name="Dharne M.S."/>
        </authorList>
    </citation>
    <scope>NUCLEOTIDE SEQUENCE</scope>
    <source>
        <strain evidence="2">DSM 25145</strain>
    </source>
</reference>
<evidence type="ECO:0000313" key="2">
    <source>
        <dbReference type="EMBL" id="OXS74658.1"/>
    </source>
</evidence>
<dbReference type="PANTHER" id="PTHR43591">
    <property type="entry name" value="METHYLTRANSFERASE"/>
    <property type="match status" value="1"/>
</dbReference>
<dbReference type="EMBL" id="MWSK01000009">
    <property type="protein sequence ID" value="OXS74658.1"/>
    <property type="molecule type" value="Genomic_DNA"/>
</dbReference>
<keyword evidence="3" id="KW-0489">Methyltransferase</keyword>
<dbReference type="InterPro" id="IPR013216">
    <property type="entry name" value="Methyltransf_11"/>
</dbReference>
<reference evidence="3 4" key="1">
    <citation type="submission" date="2017-01" db="EMBL/GenBank/DDBJ databases">
        <authorList>
            <person name="Mah S.A."/>
            <person name="Swanson W.J."/>
            <person name="Moy G.W."/>
            <person name="Vacquier V.D."/>
        </authorList>
    </citation>
    <scope>NUCLEOTIDE SEQUENCE [LARGE SCALE GENOMIC DNA]</scope>
    <source>
        <strain evidence="3 4">NIO-1016</strain>
    </source>
</reference>
<keyword evidence="3" id="KW-0808">Transferase</keyword>
<dbReference type="PANTHER" id="PTHR43591:SF24">
    <property type="entry name" value="2-METHOXY-6-POLYPRENYL-1,4-BENZOQUINOL METHYLASE, MITOCHONDRIAL"/>
    <property type="match status" value="1"/>
</dbReference>
<dbReference type="CDD" id="cd02440">
    <property type="entry name" value="AdoMet_MTases"/>
    <property type="match status" value="1"/>
</dbReference>
<reference evidence="5" key="2">
    <citation type="submission" date="2017-03" db="EMBL/GenBank/DDBJ databases">
        <title>Bacillus sp. V-88(T) DSM27956, whole genome shotgun sequencing project.</title>
        <authorList>
            <person name="Dastager S.G."/>
            <person name="Neurgaonkar P.S."/>
            <person name="Dharne M.S."/>
        </authorList>
    </citation>
    <scope>NUCLEOTIDE SEQUENCE [LARGE SCALE GENOMIC DNA]</scope>
    <source>
        <strain evidence="5">DSM 25145</strain>
    </source>
</reference>
<organism evidence="3 4">
    <name type="scientific">Domibacillus enclensis</name>
    <dbReference type="NCBI Taxonomy" id="1017273"/>
    <lineage>
        <taxon>Bacteria</taxon>
        <taxon>Bacillati</taxon>
        <taxon>Bacillota</taxon>
        <taxon>Bacilli</taxon>
        <taxon>Bacillales</taxon>
        <taxon>Bacillaceae</taxon>
        <taxon>Domibacillus</taxon>
    </lineage>
</organism>
<dbReference type="Proteomes" id="UP000186385">
    <property type="component" value="Unassembled WGS sequence"/>
</dbReference>
<dbReference type="SUPFAM" id="SSF53335">
    <property type="entry name" value="S-adenosyl-L-methionine-dependent methyltransferases"/>
    <property type="match status" value="1"/>
</dbReference>
<dbReference type="RefSeq" id="WP_045852086.1">
    <property type="nucleotide sequence ID" value="NZ_FTLX01000009.1"/>
</dbReference>
<protein>
    <submittedName>
        <fullName evidence="3">Methyltransferase domain-containing protein</fullName>
    </submittedName>
    <submittedName>
        <fullName evidence="2">SAM-dependent methyltransferase</fullName>
    </submittedName>
</protein>
<dbReference type="GO" id="GO:0032259">
    <property type="term" value="P:methylation"/>
    <property type="evidence" value="ECO:0007669"/>
    <property type="project" value="UniProtKB-KW"/>
</dbReference>
<evidence type="ECO:0000313" key="4">
    <source>
        <dbReference type="Proteomes" id="UP000186385"/>
    </source>
</evidence>
<sequence>MKEPVNEAKQKVKKQFGRSARQYVTSSTHSTGTDLALLPEWLQLTPEAVALDIATGGGHAAKAMAGQAAFVFATDLTVEMLEAAKQHLDAHANNIFYAAADAEALPFLDHTFDAGSCRIAAHHFPNPQAFVKEVCRVLKPGGRFVLIDNIAPADPSLDAFVNELESLRDHSHVRSYAISEWQEWFAQAGLRIEKEQCRKKTLGYREWVRRTTTSAEQIQQVDDHLLSADTFITDYFSIQKENGEVQSFEIDEWMVLVQK</sequence>
<dbReference type="InterPro" id="IPR029063">
    <property type="entry name" value="SAM-dependent_MTases_sf"/>
</dbReference>
<dbReference type="EMBL" id="FTLX01000009">
    <property type="protein sequence ID" value="SIR48502.1"/>
    <property type="molecule type" value="Genomic_DNA"/>
</dbReference>
<keyword evidence="5" id="KW-1185">Reference proteome</keyword>
<dbReference type="OrthoDB" id="323463at2"/>
<dbReference type="STRING" id="1017273.SAMN05443094_10920"/>
<accession>A0A1N7BB39</accession>
<dbReference type="Gene3D" id="3.40.50.150">
    <property type="entry name" value="Vaccinia Virus protein VP39"/>
    <property type="match status" value="1"/>
</dbReference>
<evidence type="ECO:0000313" key="5">
    <source>
        <dbReference type="Proteomes" id="UP000215545"/>
    </source>
</evidence>
<name>A0A1N7BB39_9BACI</name>